<accession>A0A7W3IUX3</accession>
<feature type="transmembrane region" description="Helical" evidence="1">
    <location>
        <begin position="165"/>
        <end position="185"/>
    </location>
</feature>
<keyword evidence="1" id="KW-0812">Transmembrane</keyword>
<dbReference type="GO" id="GO:0016020">
    <property type="term" value="C:membrane"/>
    <property type="evidence" value="ECO:0007669"/>
    <property type="project" value="InterPro"/>
</dbReference>
<gene>
    <name evidence="2" type="ORF">FHX74_003333</name>
</gene>
<feature type="transmembrane region" description="Helical" evidence="1">
    <location>
        <begin position="210"/>
        <end position="235"/>
    </location>
</feature>
<dbReference type="InterPro" id="IPR034804">
    <property type="entry name" value="SQR/QFR_C/D"/>
</dbReference>
<evidence type="ECO:0000313" key="2">
    <source>
        <dbReference type="EMBL" id="MBA8795697.1"/>
    </source>
</evidence>
<reference evidence="2 3" key="1">
    <citation type="submission" date="2020-07" db="EMBL/GenBank/DDBJ databases">
        <title>Sequencing the genomes of 1000 actinobacteria strains.</title>
        <authorList>
            <person name="Klenk H.-P."/>
        </authorList>
    </citation>
    <scope>NUCLEOTIDE SEQUENCE [LARGE SCALE GENOMIC DNA]</scope>
    <source>
        <strain evidence="2 3">DSM 100723</strain>
    </source>
</reference>
<dbReference type="SUPFAM" id="SSF81343">
    <property type="entry name" value="Fumarate reductase respiratory complex transmembrane subunits"/>
    <property type="match status" value="1"/>
</dbReference>
<dbReference type="NCBIfam" id="TIGR02046">
    <property type="entry name" value="sdhC_b558_fam"/>
    <property type="match status" value="1"/>
</dbReference>
<organism evidence="2 3">
    <name type="scientific">Microlunatus kandeliicorticis</name>
    <dbReference type="NCBI Taxonomy" id="1759536"/>
    <lineage>
        <taxon>Bacteria</taxon>
        <taxon>Bacillati</taxon>
        <taxon>Actinomycetota</taxon>
        <taxon>Actinomycetes</taxon>
        <taxon>Propionibacteriales</taxon>
        <taxon>Propionibacteriaceae</taxon>
        <taxon>Microlunatus</taxon>
    </lineage>
</organism>
<feature type="transmembrane region" description="Helical" evidence="1">
    <location>
        <begin position="21"/>
        <end position="39"/>
    </location>
</feature>
<proteinExistence type="predicted"/>
<evidence type="ECO:0000313" key="3">
    <source>
        <dbReference type="Proteomes" id="UP000523079"/>
    </source>
</evidence>
<feature type="transmembrane region" description="Helical" evidence="1">
    <location>
        <begin position="73"/>
        <end position="95"/>
    </location>
</feature>
<protein>
    <submittedName>
        <fullName evidence="2">Succinate dehydrogenase / fumarate reductase cytochrome b subunit</fullName>
    </submittedName>
</protein>
<evidence type="ECO:0000256" key="1">
    <source>
        <dbReference type="SAM" id="Phobius"/>
    </source>
</evidence>
<keyword evidence="1" id="KW-0472">Membrane</keyword>
<dbReference type="AlphaFoldDB" id="A0A7W3IUX3"/>
<dbReference type="InterPro" id="IPR011138">
    <property type="entry name" value="Cytochrome_b-558"/>
</dbReference>
<dbReference type="EMBL" id="JACGWT010000005">
    <property type="protein sequence ID" value="MBA8795697.1"/>
    <property type="molecule type" value="Genomic_DNA"/>
</dbReference>
<dbReference type="Proteomes" id="UP000523079">
    <property type="component" value="Unassembled WGS sequence"/>
</dbReference>
<comment type="caution">
    <text evidence="2">The sequence shown here is derived from an EMBL/GenBank/DDBJ whole genome shotgun (WGS) entry which is preliminary data.</text>
</comment>
<keyword evidence="3" id="KW-1185">Reference proteome</keyword>
<dbReference type="CDD" id="cd03498">
    <property type="entry name" value="SQR_TypeB_2_TM"/>
    <property type="match status" value="1"/>
</dbReference>
<feature type="transmembrane region" description="Helical" evidence="1">
    <location>
        <begin position="123"/>
        <end position="145"/>
    </location>
</feature>
<name>A0A7W3IUX3_9ACTN</name>
<dbReference type="Gene3D" id="1.20.1300.10">
    <property type="entry name" value="Fumarate reductase/succinate dehydrogenase, transmembrane subunit"/>
    <property type="match status" value="1"/>
</dbReference>
<keyword evidence="1" id="KW-1133">Transmembrane helix</keyword>
<sequence>MATMTLTAHQRAARSTVVLKVLMAVSGVIMILFLLAHMYGNLKAYAGAQAFNDYSHHLRTIGEPILPYGGALWVIRVVLVAAVLAHMFSAFRLWARSTRARGGVQRYHSPKAKRGVQRTYASFTLRWGGIVIILFVIFHLLQLTFGVVNPGGPADTPYGRLVAGFQVWWVVLAYTVALLAVGFHLRHGVWSALTTLGANASALARKRLNILAHVVTAIITIGFLSVPYSIVFGLVK</sequence>